<evidence type="ECO:0000313" key="2">
    <source>
        <dbReference type="EMBL" id="KAG9235108.1"/>
    </source>
</evidence>
<reference evidence="2" key="1">
    <citation type="journal article" date="2021" name="IMA Fungus">
        <title>Genomic characterization of three marine fungi, including Emericellopsis atlantica sp. nov. with signatures of a generalist lifestyle and marine biomass degradation.</title>
        <authorList>
            <person name="Hagestad O.C."/>
            <person name="Hou L."/>
            <person name="Andersen J.H."/>
            <person name="Hansen E.H."/>
            <person name="Altermark B."/>
            <person name="Li C."/>
            <person name="Kuhnert E."/>
            <person name="Cox R.J."/>
            <person name="Crous P.W."/>
            <person name="Spatafora J.W."/>
            <person name="Lail K."/>
            <person name="Amirebrahimi M."/>
            <person name="Lipzen A."/>
            <person name="Pangilinan J."/>
            <person name="Andreopoulos W."/>
            <person name="Hayes R.D."/>
            <person name="Ng V."/>
            <person name="Grigoriev I.V."/>
            <person name="Jackson S.A."/>
            <person name="Sutton T.D.S."/>
            <person name="Dobson A.D.W."/>
            <person name="Rama T."/>
        </authorList>
    </citation>
    <scope>NUCLEOTIDE SEQUENCE</scope>
    <source>
        <strain evidence="2">TRa018bII</strain>
    </source>
</reference>
<feature type="compositionally biased region" description="Polar residues" evidence="1">
    <location>
        <begin position="1"/>
        <end position="14"/>
    </location>
</feature>
<comment type="caution">
    <text evidence="2">The sequence shown here is derived from an EMBL/GenBank/DDBJ whole genome shotgun (WGS) entry which is preliminary data.</text>
</comment>
<dbReference type="EMBL" id="MU251442">
    <property type="protein sequence ID" value="KAG9235108.1"/>
    <property type="molecule type" value="Genomic_DNA"/>
</dbReference>
<evidence type="ECO:0000313" key="3">
    <source>
        <dbReference type="Proteomes" id="UP000824998"/>
    </source>
</evidence>
<sequence length="250" mass="26166">MDAPPSYTTSSHNQNPPPLPSSVSHQQPTTQSFNAPRSLNFILPSGFGVYSAGTLSSDMVIAHSADASKSSPLFYISVHSGFSSQPSVVLHSQAHEGSPPMATAELHSFSSSIDIDIFLPDGKRFQTKMKKEGTFTVSHYFQAPMSNGGMELFEWKSSSGAEVASLNGRSHGKKLVRSSTGQVVAAWTGPTSGSRKKGKMSFMGGNAGDPRAELGTAWELIAIISHLALAERARRARNSAAAGGGAAGGG</sequence>
<keyword evidence="3" id="KW-1185">Reference proteome</keyword>
<feature type="region of interest" description="Disordered" evidence="1">
    <location>
        <begin position="1"/>
        <end position="31"/>
    </location>
</feature>
<gene>
    <name evidence="2" type="ORF">BJ875DRAFT_459989</name>
</gene>
<accession>A0A9P8C5W4</accession>
<evidence type="ECO:0000256" key="1">
    <source>
        <dbReference type="SAM" id="MobiDB-lite"/>
    </source>
</evidence>
<dbReference type="OrthoDB" id="3431997at2759"/>
<dbReference type="AlphaFoldDB" id="A0A9P8C5W4"/>
<organism evidence="2 3">
    <name type="scientific">Amylocarpus encephaloides</name>
    <dbReference type="NCBI Taxonomy" id="45428"/>
    <lineage>
        <taxon>Eukaryota</taxon>
        <taxon>Fungi</taxon>
        <taxon>Dikarya</taxon>
        <taxon>Ascomycota</taxon>
        <taxon>Pezizomycotina</taxon>
        <taxon>Leotiomycetes</taxon>
        <taxon>Helotiales</taxon>
        <taxon>Helotiales incertae sedis</taxon>
        <taxon>Amylocarpus</taxon>
    </lineage>
</organism>
<protein>
    <submittedName>
        <fullName evidence="2">Uncharacterized protein</fullName>
    </submittedName>
</protein>
<dbReference type="Proteomes" id="UP000824998">
    <property type="component" value="Unassembled WGS sequence"/>
</dbReference>
<feature type="compositionally biased region" description="Polar residues" evidence="1">
    <location>
        <begin position="21"/>
        <end position="31"/>
    </location>
</feature>
<name>A0A9P8C5W4_9HELO</name>
<proteinExistence type="predicted"/>